<name>A0ABR3Y8S2_9EURO</name>
<feature type="region of interest" description="Disordered" evidence="1">
    <location>
        <begin position="87"/>
        <end position="126"/>
    </location>
</feature>
<comment type="caution">
    <text evidence="2">The sequence shown here is derived from an EMBL/GenBank/DDBJ whole genome shotgun (WGS) entry which is preliminary data.</text>
</comment>
<organism evidence="2 3">
    <name type="scientific">Paecilomyces lecythidis</name>
    <dbReference type="NCBI Taxonomy" id="3004212"/>
    <lineage>
        <taxon>Eukaryota</taxon>
        <taxon>Fungi</taxon>
        <taxon>Dikarya</taxon>
        <taxon>Ascomycota</taxon>
        <taxon>Pezizomycotina</taxon>
        <taxon>Eurotiomycetes</taxon>
        <taxon>Eurotiomycetidae</taxon>
        <taxon>Eurotiales</taxon>
        <taxon>Thermoascaceae</taxon>
        <taxon>Paecilomyces</taxon>
    </lineage>
</organism>
<evidence type="ECO:0000256" key="1">
    <source>
        <dbReference type="SAM" id="MobiDB-lite"/>
    </source>
</evidence>
<feature type="compositionally biased region" description="Acidic residues" evidence="1">
    <location>
        <begin position="1"/>
        <end position="10"/>
    </location>
</feature>
<evidence type="ECO:0000313" key="3">
    <source>
        <dbReference type="Proteomes" id="UP001583193"/>
    </source>
</evidence>
<dbReference type="Proteomes" id="UP001583193">
    <property type="component" value="Unassembled WGS sequence"/>
</dbReference>
<dbReference type="EMBL" id="JAVDPF010000004">
    <property type="protein sequence ID" value="KAL1884710.1"/>
    <property type="molecule type" value="Genomic_DNA"/>
</dbReference>
<feature type="compositionally biased region" description="Polar residues" evidence="1">
    <location>
        <begin position="234"/>
        <end position="257"/>
    </location>
</feature>
<reference evidence="2 3" key="1">
    <citation type="journal article" date="2024" name="IMA Fungus">
        <title>IMA Genome - F19 : A genome assembly and annotation guide to empower mycologists, including annotated draft genome sequences of Ceratocystis pirilliformis, Diaporthe australafricana, Fusarium ophioides, Paecilomyces lecythidis, and Sporothrix stenoceras.</title>
        <authorList>
            <person name="Aylward J."/>
            <person name="Wilson A.M."/>
            <person name="Visagie C.M."/>
            <person name="Spraker J."/>
            <person name="Barnes I."/>
            <person name="Buitendag C."/>
            <person name="Ceriani C."/>
            <person name="Del Mar Angel L."/>
            <person name="du Plessis D."/>
            <person name="Fuchs T."/>
            <person name="Gasser K."/>
            <person name="Kramer D."/>
            <person name="Li W."/>
            <person name="Munsamy K."/>
            <person name="Piso A."/>
            <person name="Price J.L."/>
            <person name="Sonnekus B."/>
            <person name="Thomas C."/>
            <person name="van der Nest A."/>
            <person name="van Dijk A."/>
            <person name="van Heerden A."/>
            <person name="van Vuuren N."/>
            <person name="Yilmaz N."/>
            <person name="Duong T.A."/>
            <person name="van der Merwe N.A."/>
            <person name="Wingfield M.J."/>
            <person name="Wingfield B.D."/>
        </authorList>
    </citation>
    <scope>NUCLEOTIDE SEQUENCE [LARGE SCALE GENOMIC DNA]</scope>
    <source>
        <strain evidence="2 3">CMW 18167</strain>
    </source>
</reference>
<evidence type="ECO:0000313" key="2">
    <source>
        <dbReference type="EMBL" id="KAL1884710.1"/>
    </source>
</evidence>
<accession>A0ABR3Y8S2</accession>
<feature type="region of interest" description="Disordered" evidence="1">
    <location>
        <begin position="142"/>
        <end position="339"/>
    </location>
</feature>
<feature type="compositionally biased region" description="Basic and acidic residues" evidence="1">
    <location>
        <begin position="107"/>
        <end position="116"/>
    </location>
</feature>
<gene>
    <name evidence="2" type="ORF">Plec18167_002302</name>
</gene>
<feature type="compositionally biased region" description="Basic and acidic residues" evidence="1">
    <location>
        <begin position="163"/>
        <end position="181"/>
    </location>
</feature>
<keyword evidence="3" id="KW-1185">Reference proteome</keyword>
<feature type="region of interest" description="Disordered" evidence="1">
    <location>
        <begin position="1"/>
        <end position="72"/>
    </location>
</feature>
<protein>
    <submittedName>
        <fullName evidence="2">Uncharacterized protein</fullName>
    </submittedName>
</protein>
<feature type="compositionally biased region" description="Polar residues" evidence="1">
    <location>
        <begin position="365"/>
        <end position="380"/>
    </location>
</feature>
<proteinExistence type="predicted"/>
<feature type="region of interest" description="Disordered" evidence="1">
    <location>
        <begin position="355"/>
        <end position="402"/>
    </location>
</feature>
<sequence>MQPDTYDSDDACNRSPPLEPQKINYRLEESLPPFVRKRSPSPKGGGQNDPDRGSPSGPSRKNDHKPPPQSYLAEAVLISHLAPNRPDIANAFREHPLDPEWPDNEDMQDKPTKETRTGTITNPQPEADLAAKALSLLPGELQKTYDENPPMKTDVSPPALFPNDKEKTRGVSEHNDSRIKAEPLSPRILEPKHRHSIASENKIPDDTLKTTPLGKYAIPASSRSAQELLPALQSPPQSISANSPENPQSLPSLQSALGEQLLEAPPKDHPNRINNGPPHNLPPIPASSPTLNRSVMGHERTLSGPLPPPQIPSPYSHVSPASTKDMSAMSPPSSQPPYWRTASTVKPEMPYMTSPYENSPHMPQAVNSPATSYPTPTEPKTINESERSIYPSAPAQSNGPVPAGSFKCSWPGCTAPPFQTQYLLKYVMSSRQCCVPC</sequence>